<dbReference type="AlphaFoldDB" id="A0A0F9HKM3"/>
<reference evidence="1" key="1">
    <citation type="journal article" date="2015" name="Nature">
        <title>Complex archaea that bridge the gap between prokaryotes and eukaryotes.</title>
        <authorList>
            <person name="Spang A."/>
            <person name="Saw J.H."/>
            <person name="Jorgensen S.L."/>
            <person name="Zaremba-Niedzwiedzka K."/>
            <person name="Martijn J."/>
            <person name="Lind A.E."/>
            <person name="van Eijk R."/>
            <person name="Schleper C."/>
            <person name="Guy L."/>
            <person name="Ettema T.J."/>
        </authorList>
    </citation>
    <scope>NUCLEOTIDE SEQUENCE</scope>
</reference>
<feature type="non-terminal residue" evidence="1">
    <location>
        <position position="87"/>
    </location>
</feature>
<sequence length="87" mass="9568">MLSDSQLNVYIVGDNLSPRQRVQLQAQLDSALRALPQWCLDLVRAALERSGARNFPLVIEPQPPGGDALPLSLGHIEGRPAAYLRPR</sequence>
<name>A0A0F9HKM3_9ZZZZ</name>
<organism evidence="1">
    <name type="scientific">marine sediment metagenome</name>
    <dbReference type="NCBI Taxonomy" id="412755"/>
    <lineage>
        <taxon>unclassified sequences</taxon>
        <taxon>metagenomes</taxon>
        <taxon>ecological metagenomes</taxon>
    </lineage>
</organism>
<evidence type="ECO:0000313" key="1">
    <source>
        <dbReference type="EMBL" id="KKL75682.1"/>
    </source>
</evidence>
<dbReference type="EMBL" id="LAZR01024280">
    <property type="protein sequence ID" value="KKL75682.1"/>
    <property type="molecule type" value="Genomic_DNA"/>
</dbReference>
<comment type="caution">
    <text evidence="1">The sequence shown here is derived from an EMBL/GenBank/DDBJ whole genome shotgun (WGS) entry which is preliminary data.</text>
</comment>
<accession>A0A0F9HKM3</accession>
<protein>
    <submittedName>
        <fullName evidence="1">Uncharacterized protein</fullName>
    </submittedName>
</protein>
<gene>
    <name evidence="1" type="ORF">LCGC14_2052480</name>
</gene>
<proteinExistence type="predicted"/>